<dbReference type="Proteomes" id="UP001165083">
    <property type="component" value="Unassembled WGS sequence"/>
</dbReference>
<feature type="compositionally biased region" description="Polar residues" evidence="1">
    <location>
        <begin position="254"/>
        <end position="271"/>
    </location>
</feature>
<feature type="region of interest" description="Disordered" evidence="1">
    <location>
        <begin position="232"/>
        <end position="317"/>
    </location>
</feature>
<comment type="caution">
    <text evidence="2">The sequence shown here is derived from an EMBL/GenBank/DDBJ whole genome shotgun (WGS) entry which is preliminary data.</text>
</comment>
<protein>
    <submittedName>
        <fullName evidence="2">Unnamed protein product</fullName>
    </submittedName>
</protein>
<dbReference type="AlphaFoldDB" id="A0A9W6X4F7"/>
<evidence type="ECO:0000256" key="1">
    <source>
        <dbReference type="SAM" id="MobiDB-lite"/>
    </source>
</evidence>
<reference evidence="2" key="1">
    <citation type="submission" date="2023-04" db="EMBL/GenBank/DDBJ databases">
        <title>Phytophthora lilii NBRC 32176.</title>
        <authorList>
            <person name="Ichikawa N."/>
            <person name="Sato H."/>
            <person name="Tonouchi N."/>
        </authorList>
    </citation>
    <scope>NUCLEOTIDE SEQUENCE</scope>
    <source>
        <strain evidence="2">NBRC 32176</strain>
    </source>
</reference>
<name>A0A9W6X4F7_9STRA</name>
<keyword evidence="3" id="KW-1185">Reference proteome</keyword>
<feature type="compositionally biased region" description="Polar residues" evidence="1">
    <location>
        <begin position="289"/>
        <end position="299"/>
    </location>
</feature>
<evidence type="ECO:0000313" key="2">
    <source>
        <dbReference type="EMBL" id="GMF31016.1"/>
    </source>
</evidence>
<accession>A0A9W6X4F7</accession>
<dbReference type="EMBL" id="BSXW01000874">
    <property type="protein sequence ID" value="GMF31016.1"/>
    <property type="molecule type" value="Genomic_DNA"/>
</dbReference>
<gene>
    <name evidence="2" type="ORF">Plil01_001326700</name>
</gene>
<feature type="compositionally biased region" description="Basic residues" evidence="1">
    <location>
        <begin position="240"/>
        <end position="252"/>
    </location>
</feature>
<dbReference type="OrthoDB" id="240546at2759"/>
<evidence type="ECO:0000313" key="3">
    <source>
        <dbReference type="Proteomes" id="UP001165083"/>
    </source>
</evidence>
<proteinExistence type="predicted"/>
<sequence>MYADGMELLMDIAATRRRLRKLRLTIDSRAHNQRLDVSDDDETQDNVMMQLQEDQREVEAELEVLLAQSPAAKLQSKCAEFFPTLLQGLDVRGTSGLSELQGLGYFPMDQPTFLALQTFVNGFRTELKLSGESAGEDKVESLALFFKGNLLWSSMETTTMPLLYKFLRLREERGMTMLRDDYNRDEDCDEPYPDKTLADGSNPQLWMVNAYNDTFLPIWSSKLSYAECDAVTQSQDGPPHARRAARSLHKQHPVSLSTFLSEAPPSSSGGNMMTPISAPRSTAAAESSPFGSPSHSPASSGRIAPPRSNGASPATSESAIKARARSIAFRNAGLLLKNGCFSKLQLASRMKLPENAQDEVQAVWSPFVFPFDDEVAFGGELPPAAIEPTTANDRVVVWHEADLTMLIHLRTKATELDPNNSASDSLNVATLERLERYLDGQQRFQNLAELILSRYNATFAPEKKYASSRDYLHTLLKPSTDL</sequence>
<organism evidence="2 3">
    <name type="scientific">Phytophthora lilii</name>
    <dbReference type="NCBI Taxonomy" id="2077276"/>
    <lineage>
        <taxon>Eukaryota</taxon>
        <taxon>Sar</taxon>
        <taxon>Stramenopiles</taxon>
        <taxon>Oomycota</taxon>
        <taxon>Peronosporomycetes</taxon>
        <taxon>Peronosporales</taxon>
        <taxon>Peronosporaceae</taxon>
        <taxon>Phytophthora</taxon>
    </lineage>
</organism>